<protein>
    <submittedName>
        <fullName evidence="2">Uncharacterized protein</fullName>
    </submittedName>
</protein>
<organism evidence="2 3">
    <name type="scientific">Galerina marginata (strain CBS 339.88)</name>
    <dbReference type="NCBI Taxonomy" id="685588"/>
    <lineage>
        <taxon>Eukaryota</taxon>
        <taxon>Fungi</taxon>
        <taxon>Dikarya</taxon>
        <taxon>Basidiomycota</taxon>
        <taxon>Agaricomycotina</taxon>
        <taxon>Agaricomycetes</taxon>
        <taxon>Agaricomycetidae</taxon>
        <taxon>Agaricales</taxon>
        <taxon>Agaricineae</taxon>
        <taxon>Strophariaceae</taxon>
        <taxon>Galerina</taxon>
    </lineage>
</organism>
<evidence type="ECO:0000256" key="1">
    <source>
        <dbReference type="SAM" id="MobiDB-lite"/>
    </source>
</evidence>
<proteinExistence type="predicted"/>
<name>A0A067SHG7_GALM3</name>
<keyword evidence="3" id="KW-1185">Reference proteome</keyword>
<evidence type="ECO:0000313" key="3">
    <source>
        <dbReference type="Proteomes" id="UP000027222"/>
    </source>
</evidence>
<sequence length="304" mass="32760">MVLATHFVFAVEFEYGCYVSASSFTLKRSLNFISSFSFEVTDSVDTSASTTAGLAFISMLVIGVHIDVHVVVGVPVVVSMFECGRGCGCGREVGMGWDVLVAPVRVRLCAEEEGHRPGFLFVIFLAIVHNWTAIADNIVTAGIVAITKYNTAFASTNVANLQARTVNHHRRVVDLRVPPPSLFPIYPPTLAIALYPALMQFAFAFAFQLQLQCPSCELASAPPSAQRNLHIPPMLAPAPAPPASQRRGGPGVPNTQGVDVAVGLALPSTSTSTSARLSFDRDTHVRLLRCCFNTGFFKILPIEH</sequence>
<dbReference type="Proteomes" id="UP000027222">
    <property type="component" value="Unassembled WGS sequence"/>
</dbReference>
<dbReference type="AlphaFoldDB" id="A0A067SHG7"/>
<reference evidence="3" key="1">
    <citation type="journal article" date="2014" name="Proc. Natl. Acad. Sci. U.S.A.">
        <title>Extensive sampling of basidiomycete genomes demonstrates inadequacy of the white-rot/brown-rot paradigm for wood decay fungi.</title>
        <authorList>
            <person name="Riley R."/>
            <person name="Salamov A.A."/>
            <person name="Brown D.W."/>
            <person name="Nagy L.G."/>
            <person name="Floudas D."/>
            <person name="Held B.W."/>
            <person name="Levasseur A."/>
            <person name="Lombard V."/>
            <person name="Morin E."/>
            <person name="Otillar R."/>
            <person name="Lindquist E.A."/>
            <person name="Sun H."/>
            <person name="LaButti K.M."/>
            <person name="Schmutz J."/>
            <person name="Jabbour D."/>
            <person name="Luo H."/>
            <person name="Baker S.E."/>
            <person name="Pisabarro A.G."/>
            <person name="Walton J.D."/>
            <person name="Blanchette R.A."/>
            <person name="Henrissat B."/>
            <person name="Martin F."/>
            <person name="Cullen D."/>
            <person name="Hibbett D.S."/>
            <person name="Grigoriev I.V."/>
        </authorList>
    </citation>
    <scope>NUCLEOTIDE SEQUENCE [LARGE SCALE GENOMIC DNA]</scope>
    <source>
        <strain evidence="3">CBS 339.88</strain>
    </source>
</reference>
<evidence type="ECO:0000313" key="2">
    <source>
        <dbReference type="EMBL" id="KDR67174.1"/>
    </source>
</evidence>
<accession>A0A067SHG7</accession>
<dbReference type="HOGENOM" id="CLU_915409_0_0_1"/>
<feature type="region of interest" description="Disordered" evidence="1">
    <location>
        <begin position="230"/>
        <end position="254"/>
    </location>
</feature>
<dbReference type="EMBL" id="KL142417">
    <property type="protein sequence ID" value="KDR67174.1"/>
    <property type="molecule type" value="Genomic_DNA"/>
</dbReference>
<gene>
    <name evidence="2" type="ORF">GALMADRAFT_147379</name>
</gene>